<sequence>MKKLFLVWAAALAMVLISCSRDNDNNTDIPLTPSQILASTPWETTGAKDASGGKVELSDPNVINFVGFAYFKGNGTFTMYNLDDSPKLRGDWSVSSDGKTRTIVAKNANGEVIFTRVVDITVLTKAEFTYRVYPNADDKTVYYDIIHTPTNHKEPITINP</sequence>
<dbReference type="InterPro" id="IPR032247">
    <property type="entry name" value="DUF4822"/>
</dbReference>
<gene>
    <name evidence="3" type="ORF">BD94_2805</name>
</gene>
<feature type="domain" description="DUF4822" evidence="2">
    <location>
        <begin position="34"/>
        <end position="154"/>
    </location>
</feature>
<evidence type="ECO:0000313" key="3">
    <source>
        <dbReference type="EMBL" id="AIL46580.1"/>
    </source>
</evidence>
<dbReference type="HOGENOM" id="CLU_139116_0_0_10"/>
<proteinExistence type="predicted"/>
<reference evidence="3" key="1">
    <citation type="journal article" date="2013" name="Lancet">
        <title>First case of E anophelis outbreak in an intensive-care unit.</title>
        <authorList>
            <person name="Teo J."/>
            <person name="Tan S.Y."/>
            <person name="Tay M."/>
            <person name="Ding Y."/>
            <person name="Kjelleberg S."/>
            <person name="Givskov M."/>
            <person name="Lin R.T."/>
            <person name="Yang L."/>
        </authorList>
    </citation>
    <scope>NUCLEOTIDE SEQUENCE [LARGE SCALE GENOMIC DNA]</scope>
    <source>
        <strain evidence="3">NUHP1</strain>
    </source>
</reference>
<dbReference type="RefSeq" id="WP_024565846.1">
    <property type="nucleotide sequence ID" value="NZ_CP007547.1"/>
</dbReference>
<dbReference type="EMBL" id="CP007547">
    <property type="protein sequence ID" value="AIL46580.1"/>
    <property type="molecule type" value="Genomic_DNA"/>
</dbReference>
<dbReference type="KEGG" id="eao:BD94_2805"/>
<keyword evidence="1" id="KW-0732">Signal</keyword>
<dbReference type="Pfam" id="PF16103">
    <property type="entry name" value="DUF4822"/>
    <property type="match status" value="1"/>
</dbReference>
<dbReference type="PROSITE" id="PS51257">
    <property type="entry name" value="PROKAR_LIPOPROTEIN"/>
    <property type="match status" value="1"/>
</dbReference>
<accession>A0A077EM60</accession>
<dbReference type="AlphaFoldDB" id="A0A077EM60"/>
<dbReference type="Proteomes" id="UP000028933">
    <property type="component" value="Chromosome"/>
</dbReference>
<reference evidence="3" key="2">
    <citation type="journal article" date="2015" name="Genome Biol. Evol.">
        <title>Complete Genome Sequence and Transcriptomic Analysis of the Novel Pathogen Elizabethkingia anophelis in Response to Oxidative Stress.</title>
        <authorList>
            <person name="Li Y."/>
            <person name="Liu Y."/>
            <person name="Chew S.C."/>
            <person name="Tay M."/>
            <person name="Salido M.M."/>
            <person name="Teo J."/>
            <person name="Lauro F.M."/>
            <person name="Givskov M."/>
            <person name="Yang L."/>
        </authorList>
    </citation>
    <scope>NUCLEOTIDE SEQUENCE</scope>
    <source>
        <strain evidence="3">NUHP1</strain>
    </source>
</reference>
<feature type="chain" id="PRO_5001718521" description="DUF4822 domain-containing protein" evidence="1">
    <location>
        <begin position="24"/>
        <end position="160"/>
    </location>
</feature>
<evidence type="ECO:0000256" key="1">
    <source>
        <dbReference type="SAM" id="SignalP"/>
    </source>
</evidence>
<organism evidence="3 4">
    <name type="scientific">Elizabethkingia anophelis NUHP1</name>
    <dbReference type="NCBI Taxonomy" id="1338011"/>
    <lineage>
        <taxon>Bacteria</taxon>
        <taxon>Pseudomonadati</taxon>
        <taxon>Bacteroidota</taxon>
        <taxon>Flavobacteriia</taxon>
        <taxon>Flavobacteriales</taxon>
        <taxon>Weeksellaceae</taxon>
        <taxon>Elizabethkingia</taxon>
    </lineage>
</organism>
<feature type="signal peptide" evidence="1">
    <location>
        <begin position="1"/>
        <end position="23"/>
    </location>
</feature>
<dbReference type="eggNOG" id="ENOG5032VDI">
    <property type="taxonomic scope" value="Bacteria"/>
</dbReference>
<protein>
    <recommendedName>
        <fullName evidence="2">DUF4822 domain-containing protein</fullName>
    </recommendedName>
</protein>
<name>A0A077EM60_9FLAO</name>
<dbReference type="Gene3D" id="2.40.128.540">
    <property type="entry name" value="Domain of unknown function DUF4822"/>
    <property type="match status" value="1"/>
</dbReference>
<evidence type="ECO:0000313" key="4">
    <source>
        <dbReference type="Proteomes" id="UP000028933"/>
    </source>
</evidence>
<evidence type="ECO:0000259" key="2">
    <source>
        <dbReference type="Pfam" id="PF16103"/>
    </source>
</evidence>